<protein>
    <submittedName>
        <fullName evidence="1">Uncharacterized protein</fullName>
    </submittedName>
</protein>
<dbReference type="AlphaFoldDB" id="A0A0F7ZJX1"/>
<proteinExistence type="predicted"/>
<keyword evidence="2" id="KW-1185">Reference proteome</keyword>
<organism evidence="1 2">
    <name type="scientific">Hirsutella minnesotensis 3608</name>
    <dbReference type="NCBI Taxonomy" id="1043627"/>
    <lineage>
        <taxon>Eukaryota</taxon>
        <taxon>Fungi</taxon>
        <taxon>Dikarya</taxon>
        <taxon>Ascomycota</taxon>
        <taxon>Pezizomycotina</taxon>
        <taxon>Sordariomycetes</taxon>
        <taxon>Hypocreomycetidae</taxon>
        <taxon>Hypocreales</taxon>
        <taxon>Ophiocordycipitaceae</taxon>
        <taxon>Hirsutella</taxon>
    </lineage>
</organism>
<dbReference type="EMBL" id="KQ030523">
    <property type="protein sequence ID" value="KJZ74756.1"/>
    <property type="molecule type" value="Genomic_DNA"/>
</dbReference>
<accession>A0A0F7ZJX1</accession>
<evidence type="ECO:0000313" key="2">
    <source>
        <dbReference type="Proteomes" id="UP000054481"/>
    </source>
</evidence>
<evidence type="ECO:0000313" key="1">
    <source>
        <dbReference type="EMBL" id="KJZ74756.1"/>
    </source>
</evidence>
<dbReference type="OrthoDB" id="4926987at2759"/>
<gene>
    <name evidence="1" type="ORF">HIM_05873</name>
</gene>
<reference evidence="1 2" key="1">
    <citation type="journal article" date="2014" name="Genome Biol. Evol.">
        <title>Comparative genomics and transcriptomics analyses reveal divergent lifestyle features of nematode endoparasitic fungus Hirsutella minnesotensis.</title>
        <authorList>
            <person name="Lai Y."/>
            <person name="Liu K."/>
            <person name="Zhang X."/>
            <person name="Zhang X."/>
            <person name="Li K."/>
            <person name="Wang N."/>
            <person name="Shu C."/>
            <person name="Wu Y."/>
            <person name="Wang C."/>
            <person name="Bushley K.E."/>
            <person name="Xiang M."/>
            <person name="Liu X."/>
        </authorList>
    </citation>
    <scope>NUCLEOTIDE SEQUENCE [LARGE SCALE GENOMIC DNA]</scope>
    <source>
        <strain evidence="1 2">3608</strain>
    </source>
</reference>
<dbReference type="Proteomes" id="UP000054481">
    <property type="component" value="Unassembled WGS sequence"/>
</dbReference>
<sequence length="344" mass="38380">MDGYISLSDTESDDATISEISQDETVAEPVFPCSSPVRDGVGKGGDINVREFHQTLQSPTMLDKEDMERLELYQAYPHATFSTLCKQHFLALAGPWHRRRRGDSLLTQLDTSSLSPTSAIRETHLNAPRKPSLQEAIGTEGWRRRDADEATRELGVAISQAEEQLQDERIETIFKTGHAPPCGNCPRGQLLMCMPCVAAKQRGFHNVLTVIRHRKMAGQHCIVRPQEQEMRQEHLLETCGPFEPGCGHSEASVIENVACPEEDGLLIRCDTCGFSRPVDLLHVRRKPAHQARSFPRVPHAAYVSVGGLHIVVDICEGHTYIKFQYVAALSAYKMRAESREAIIC</sequence>
<name>A0A0F7ZJX1_9HYPO</name>